<proteinExistence type="predicted"/>
<reference evidence="2" key="1">
    <citation type="submission" date="2025-08" db="UniProtKB">
        <authorList>
            <consortium name="RefSeq"/>
        </authorList>
    </citation>
    <scope>IDENTIFICATION</scope>
</reference>
<dbReference type="PANTHER" id="PTHR31393:SF2">
    <property type="entry name" value="CHROMOSOME 7 OPEN READING FRAME 31"/>
    <property type="match status" value="1"/>
</dbReference>
<dbReference type="InterPro" id="IPR027886">
    <property type="entry name" value="SPMIP4"/>
</dbReference>
<organism evidence="1 2">
    <name type="scientific">Echinops telfairi</name>
    <name type="common">Lesser hedgehog tenrec</name>
    <dbReference type="NCBI Taxonomy" id="9371"/>
    <lineage>
        <taxon>Eukaryota</taxon>
        <taxon>Metazoa</taxon>
        <taxon>Chordata</taxon>
        <taxon>Craniata</taxon>
        <taxon>Vertebrata</taxon>
        <taxon>Euteleostomi</taxon>
        <taxon>Mammalia</taxon>
        <taxon>Eutheria</taxon>
        <taxon>Afrotheria</taxon>
        <taxon>Tenrecidae</taxon>
        <taxon>Tenrecinae</taxon>
        <taxon>Echinops</taxon>
    </lineage>
</organism>
<accession>A0ABM0ILG2</accession>
<protein>
    <submittedName>
        <fullName evidence="2">Uncharacterized protein C7orf31 homolog isoform X1</fullName>
    </submittedName>
</protein>
<evidence type="ECO:0000313" key="2">
    <source>
        <dbReference type="RefSeq" id="XP_004702783.1"/>
    </source>
</evidence>
<keyword evidence="1" id="KW-1185">Reference proteome</keyword>
<dbReference type="Pfam" id="PF15093">
    <property type="entry name" value="SPMIP4-like"/>
    <property type="match status" value="1"/>
</dbReference>
<name>A0ABM0ILG2_ECHTE</name>
<dbReference type="GeneID" id="101641511"/>
<dbReference type="Proteomes" id="UP000694863">
    <property type="component" value="Unplaced"/>
</dbReference>
<evidence type="ECO:0000313" key="1">
    <source>
        <dbReference type="Proteomes" id="UP000694863"/>
    </source>
</evidence>
<sequence>MEVIHGRPCYCRELEREGLLSDTYCSNEIHTPLQTPVRPTASDDRYQEFKESLQQCRLPWGGERECGRIIPISLSEEHRPKCEHPRCLGKGHRHYGFSGEAWPRKPPFEQLYCLTQNRKNDIIRNDCLSPKPPSAMLQEIYFPYPIEHPYHTHISRDAMFPTFTSPKELYTGIKARSQQPFPPTMPAKTYDSMVTAKTKGNPYRHELVAVPSDSKKKALTWPGQHVYYDIPRCAEKNRPVFYPKPPKTYAPNTSLSLWDPINSLKEANIQRNLERSHWVTSYTRDFTGLGPMDPLELDDYHEKEVAKLTGQIGFDPEPQEKSHPVLKPVRPLEGRIARLINNQRPLEATVQEKPPACPDCTPTVLCTFHTFIPSSEEMRALNNNTRGGVTYKDRDLQEKIKEQNLLSTYTLPSCYTTKEPTNLYDIKSFPKITDTKKTEDLYLRQLALRPQPMPYSKANNYIHYEHFKSDQYTMCQEPDDLRKPGLLQNKQGTETFTVEQFCGKPEEHQLAWDVENEEESRPMLGWIPRTGVAKPQTNLLDLKNSFSKSGVRKRFHKSIIDDPKDLRDKEHSGMKHQFYGHNSYYFYN</sequence>
<dbReference type="PANTHER" id="PTHR31393">
    <property type="entry name" value="C5ORF31"/>
    <property type="match status" value="1"/>
</dbReference>
<gene>
    <name evidence="2" type="primary">CUNH7orf31</name>
</gene>
<dbReference type="RefSeq" id="XP_004702783.1">
    <property type="nucleotide sequence ID" value="XM_004702726.2"/>
</dbReference>